<dbReference type="GO" id="GO:0004386">
    <property type="term" value="F:helicase activity"/>
    <property type="evidence" value="ECO:0007669"/>
    <property type="project" value="UniProtKB-KW"/>
</dbReference>
<dbReference type="CDD" id="cd18787">
    <property type="entry name" value="SF2_C_DEAD"/>
    <property type="match status" value="1"/>
</dbReference>
<dbReference type="SUPFAM" id="SSF159501">
    <property type="entry name" value="EreA/ChaN-like"/>
    <property type="match status" value="1"/>
</dbReference>
<keyword evidence="2" id="KW-0547">Nucleotide-binding</keyword>
<sequence length="827" mass="93169">MVAQLLLRPGHATPARLSRLAVLLPLLIFGLTARLLSSAFTLPLKKAPRVFSSGLVALSASSSLSSSAEASLAVDKITDGRIFVSIAAYADPELPATMMSLLSAAERPELIYFGIGLCLFRCGKDQAAALKPKTLPRNEGWQQQVSGSSLIYFGERHEEPAILEAQIALLKHWRSTNAEKPAALVLEIFTRDQQFILDRWGQERHRILREQYEEFGGDFDLTHYMPLLDEALHAGVSLVAGFPKRSEARAIVQGALPHAAEEMKRIEGLLDSEVLDAHFRLFAAMISGAAQSEYETGELPKLLWQKEELQLQLDSHMRFVPGWDSKARDELSWCSQRSDKPMLCSYGAGYSLGTPYWETPKTSQASVNCANTFDSDGILLIKARELNAPLDEPTKHYFWGAQFSFSSADVLCEVPYDPQLQMLFFGEEILMAVRLYTHGWDVFTPKDQLFFHLWERDYRRVYWKDNRELFASLLKDSQCRVLSQLDGGAAPAAVSGWPLPGGAEAFGEAFGLGPVRSLEEYQEEAGVNFQEKRLEARALRGGGHQALRERDFREKMTLRSTQSRQEELQNAWAPLGSARSAQSRPEELRNAWAYSISSWLFNLNWSVNSSRPSVTFISQWYYFDTYMGAWLTSPNLKFRIDEQEADDTAADTWWNSMLKPIPLVVPRERNTFLFSATMTSKVSKLQRASLRKPVKVEVSSKSDTAAGLVQNFLLVPFKFKQTYFAALVAHFIHYSVMVFTDTCLGAQRLSIFLRHMGMKSICLHGNMSQAQRLGALTGFKAKEHRILVCTDVASRGLDVPSVDLVINYDVPKNSKDSLWVRKLRHRF</sequence>
<keyword evidence="2" id="KW-0067">ATP-binding</keyword>
<keyword evidence="2" id="KW-0378">Hydrolase</keyword>
<evidence type="ECO:0000313" key="2">
    <source>
        <dbReference type="EMBL" id="CAK9061071.1"/>
    </source>
</evidence>
<dbReference type="InterPro" id="IPR027417">
    <property type="entry name" value="P-loop_NTPase"/>
</dbReference>
<dbReference type="InterPro" id="IPR021067">
    <property type="entry name" value="Glycosyltransferase"/>
</dbReference>
<comment type="caution">
    <text evidence="2">The sequence shown here is derived from an EMBL/GenBank/DDBJ whole genome shotgun (WGS) entry which is preliminary data.</text>
</comment>
<evidence type="ECO:0000259" key="1">
    <source>
        <dbReference type="PROSITE" id="PS51194"/>
    </source>
</evidence>
<dbReference type="PROSITE" id="PS51194">
    <property type="entry name" value="HELICASE_CTER"/>
    <property type="match status" value="1"/>
</dbReference>
<reference evidence="2 3" key="1">
    <citation type="submission" date="2024-02" db="EMBL/GenBank/DDBJ databases">
        <authorList>
            <person name="Chen Y."/>
            <person name="Shah S."/>
            <person name="Dougan E. K."/>
            <person name="Thang M."/>
            <person name="Chan C."/>
        </authorList>
    </citation>
    <scope>NUCLEOTIDE SEQUENCE [LARGE SCALE GENOMIC DNA]</scope>
</reference>
<dbReference type="Gene3D" id="3.40.50.300">
    <property type="entry name" value="P-loop containing nucleotide triphosphate hydrolases"/>
    <property type="match status" value="2"/>
</dbReference>
<dbReference type="Pfam" id="PF00271">
    <property type="entry name" value="Helicase_C"/>
    <property type="match status" value="1"/>
</dbReference>
<dbReference type="EMBL" id="CAXAMM010027557">
    <property type="protein sequence ID" value="CAK9061071.1"/>
    <property type="molecule type" value="Genomic_DNA"/>
</dbReference>
<dbReference type="SMART" id="SM00490">
    <property type="entry name" value="HELICc"/>
    <property type="match status" value="1"/>
</dbReference>
<keyword evidence="3" id="KW-1185">Reference proteome</keyword>
<evidence type="ECO:0000313" key="3">
    <source>
        <dbReference type="Proteomes" id="UP001642464"/>
    </source>
</evidence>
<organism evidence="2 3">
    <name type="scientific">Durusdinium trenchii</name>
    <dbReference type="NCBI Taxonomy" id="1381693"/>
    <lineage>
        <taxon>Eukaryota</taxon>
        <taxon>Sar</taxon>
        <taxon>Alveolata</taxon>
        <taxon>Dinophyceae</taxon>
        <taxon>Suessiales</taxon>
        <taxon>Symbiodiniaceae</taxon>
        <taxon>Durusdinium</taxon>
    </lineage>
</organism>
<dbReference type="PANTHER" id="PTHR34496:SF9">
    <property type="entry name" value="[SKP1-PROTEIN]-HYDROXYPROLINE N-ACETYLGLUCOSAMINYLTRANSFERASE"/>
    <property type="match status" value="1"/>
</dbReference>
<dbReference type="Proteomes" id="UP001642464">
    <property type="component" value="Unassembled WGS sequence"/>
</dbReference>
<accession>A0ABP0NBW2</accession>
<dbReference type="PANTHER" id="PTHR34496">
    <property type="entry name" value="GLCNAC TRANSFERASE-RELATED"/>
    <property type="match status" value="1"/>
</dbReference>
<dbReference type="InterPro" id="IPR001650">
    <property type="entry name" value="Helicase_C-like"/>
</dbReference>
<dbReference type="Gene3D" id="3.40.50.11550">
    <property type="match status" value="1"/>
</dbReference>
<dbReference type="SUPFAM" id="SSF52540">
    <property type="entry name" value="P-loop containing nucleoside triphosphate hydrolases"/>
    <property type="match status" value="1"/>
</dbReference>
<keyword evidence="2" id="KW-0347">Helicase</keyword>
<feature type="domain" description="Helicase C-terminal" evidence="1">
    <location>
        <begin position="726"/>
        <end position="827"/>
    </location>
</feature>
<name>A0ABP0NBW2_9DINO</name>
<gene>
    <name evidence="2" type="ORF">SCF082_LOCUS32056</name>
</gene>
<proteinExistence type="predicted"/>
<dbReference type="Pfam" id="PF11397">
    <property type="entry name" value="GlcNAc"/>
    <property type="match status" value="1"/>
</dbReference>
<protein>
    <submittedName>
        <fullName evidence="2">ATP-dependent RNA helicase T26G10.1</fullName>
    </submittedName>
</protein>